<dbReference type="EMBL" id="CR382138">
    <property type="protein sequence ID" value="CAG89483.2"/>
    <property type="molecule type" value="Genomic_DNA"/>
</dbReference>
<evidence type="ECO:0000256" key="2">
    <source>
        <dbReference type="ARBA" id="ARBA00022723"/>
    </source>
</evidence>
<accession>Q6BL20</accession>
<evidence type="ECO:0000256" key="7">
    <source>
        <dbReference type="ARBA" id="ARBA00023163"/>
    </source>
</evidence>
<evidence type="ECO:0000256" key="8">
    <source>
        <dbReference type="ARBA" id="ARBA00023242"/>
    </source>
</evidence>
<evidence type="ECO:0000256" key="4">
    <source>
        <dbReference type="ARBA" id="ARBA00022771"/>
    </source>
</evidence>
<dbReference type="PANTHER" id="PTHR47772:SF13">
    <property type="entry name" value="GASTRULA ZINC FINGER PROTEIN XLCGF49.1-LIKE-RELATED"/>
    <property type="match status" value="1"/>
</dbReference>
<protein>
    <submittedName>
        <fullName evidence="11">DEHA2F17028p</fullName>
    </submittedName>
</protein>
<dbReference type="VEuPathDB" id="FungiDB:DEHA2F17028g"/>
<evidence type="ECO:0000256" key="9">
    <source>
        <dbReference type="PROSITE-ProRule" id="PRU00042"/>
    </source>
</evidence>
<keyword evidence="7" id="KW-0804">Transcription</keyword>
<dbReference type="SMART" id="SM00355">
    <property type="entry name" value="ZnF_C2H2"/>
    <property type="match status" value="4"/>
</dbReference>
<dbReference type="GeneID" id="2903117"/>
<keyword evidence="4 9" id="KW-0863">Zinc-finger</keyword>
<dbReference type="KEGG" id="dha:DEHA2F17028g"/>
<reference evidence="11 12" key="1">
    <citation type="journal article" date="2004" name="Nature">
        <title>Genome evolution in yeasts.</title>
        <authorList>
            <consortium name="Genolevures"/>
            <person name="Dujon B."/>
            <person name="Sherman D."/>
            <person name="Fischer G."/>
            <person name="Durrens P."/>
            <person name="Casaregola S."/>
            <person name="Lafontaine I."/>
            <person name="de Montigny J."/>
            <person name="Marck C."/>
            <person name="Neuveglise C."/>
            <person name="Talla E."/>
            <person name="Goffard N."/>
            <person name="Frangeul L."/>
            <person name="Aigle M."/>
            <person name="Anthouard V."/>
            <person name="Babour A."/>
            <person name="Barbe V."/>
            <person name="Barnay S."/>
            <person name="Blanchin S."/>
            <person name="Beckerich J.M."/>
            <person name="Beyne E."/>
            <person name="Bleykasten C."/>
            <person name="Boisrame A."/>
            <person name="Boyer J."/>
            <person name="Cattolico L."/>
            <person name="Confanioleri F."/>
            <person name="de Daruvar A."/>
            <person name="Despons L."/>
            <person name="Fabre E."/>
            <person name="Fairhead C."/>
            <person name="Ferry-Dumazet H."/>
            <person name="Groppi A."/>
            <person name="Hantraye F."/>
            <person name="Hennequin C."/>
            <person name="Jauniaux N."/>
            <person name="Joyet P."/>
            <person name="Kachouri R."/>
            <person name="Kerrest A."/>
            <person name="Koszul R."/>
            <person name="Lemaire M."/>
            <person name="Lesur I."/>
            <person name="Ma L."/>
            <person name="Muller H."/>
            <person name="Nicaud J.M."/>
            <person name="Nikolski M."/>
            <person name="Oztas S."/>
            <person name="Ozier-Kalogeropoulos O."/>
            <person name="Pellenz S."/>
            <person name="Potier S."/>
            <person name="Richard G.F."/>
            <person name="Straub M.L."/>
            <person name="Suleau A."/>
            <person name="Swennene D."/>
            <person name="Tekaia F."/>
            <person name="Wesolowski-Louvel M."/>
            <person name="Westhof E."/>
            <person name="Wirth B."/>
            <person name="Zeniou-Meyer M."/>
            <person name="Zivanovic I."/>
            <person name="Bolotin-Fukuhara M."/>
            <person name="Thierry A."/>
            <person name="Bouchier C."/>
            <person name="Caudron B."/>
            <person name="Scarpelli C."/>
            <person name="Gaillardin C."/>
            <person name="Weissenbach J."/>
            <person name="Wincker P."/>
            <person name="Souciet J.L."/>
        </authorList>
    </citation>
    <scope>NUCLEOTIDE SEQUENCE [LARGE SCALE GENOMIC DNA]</scope>
    <source>
        <strain evidence="12">ATCC 36239 / CBS 767 / BCRC 21394 / JCM 1990 / NBRC 0083 / IGC 2968</strain>
    </source>
</reference>
<evidence type="ECO:0000256" key="3">
    <source>
        <dbReference type="ARBA" id="ARBA00022737"/>
    </source>
</evidence>
<dbReference type="AlphaFoldDB" id="Q6BL20"/>
<dbReference type="InParanoid" id="Q6BL20"/>
<proteinExistence type="predicted"/>
<dbReference type="PROSITE" id="PS00028">
    <property type="entry name" value="ZINC_FINGER_C2H2_1"/>
    <property type="match status" value="3"/>
</dbReference>
<keyword evidence="2" id="KW-0479">Metal-binding</keyword>
<dbReference type="InterPro" id="IPR036236">
    <property type="entry name" value="Znf_C2H2_sf"/>
</dbReference>
<dbReference type="HOGENOM" id="CLU_1209800_0_0_1"/>
<name>Q6BL20_DEBHA</name>
<keyword evidence="6" id="KW-0805">Transcription regulation</keyword>
<dbReference type="OrthoDB" id="6077919at2759"/>
<keyword evidence="5" id="KW-0862">Zinc</keyword>
<evidence type="ECO:0000256" key="5">
    <source>
        <dbReference type="ARBA" id="ARBA00022833"/>
    </source>
</evidence>
<dbReference type="PANTHER" id="PTHR47772">
    <property type="entry name" value="ZINC FINGER PROTEIN 200"/>
    <property type="match status" value="1"/>
</dbReference>
<evidence type="ECO:0000313" key="12">
    <source>
        <dbReference type="Proteomes" id="UP000000599"/>
    </source>
</evidence>
<dbReference type="InterPro" id="IPR050636">
    <property type="entry name" value="C2H2-ZF_domain-containing"/>
</dbReference>
<dbReference type="SUPFAM" id="SSF57667">
    <property type="entry name" value="beta-beta-alpha zinc fingers"/>
    <property type="match status" value="2"/>
</dbReference>
<evidence type="ECO:0000259" key="10">
    <source>
        <dbReference type="PROSITE" id="PS50157"/>
    </source>
</evidence>
<dbReference type="eggNOG" id="ENOG502RQKU">
    <property type="taxonomic scope" value="Eukaryota"/>
</dbReference>
<keyword evidence="12" id="KW-1185">Reference proteome</keyword>
<dbReference type="GO" id="GO:0005634">
    <property type="term" value="C:nucleus"/>
    <property type="evidence" value="ECO:0007669"/>
    <property type="project" value="UniProtKB-SubCell"/>
</dbReference>
<dbReference type="Proteomes" id="UP000000599">
    <property type="component" value="Chromosome F"/>
</dbReference>
<dbReference type="GO" id="GO:0008270">
    <property type="term" value="F:zinc ion binding"/>
    <property type="evidence" value="ECO:0007669"/>
    <property type="project" value="UniProtKB-KW"/>
</dbReference>
<dbReference type="RefSeq" id="XP_461101.2">
    <property type="nucleotide sequence ID" value="XM_461101.1"/>
</dbReference>
<evidence type="ECO:0000256" key="6">
    <source>
        <dbReference type="ARBA" id="ARBA00023015"/>
    </source>
</evidence>
<dbReference type="Gene3D" id="3.30.160.60">
    <property type="entry name" value="Classic Zinc Finger"/>
    <property type="match status" value="1"/>
</dbReference>
<gene>
    <name evidence="11" type="ordered locus">DEHA2F17028g</name>
</gene>
<feature type="domain" description="C2H2-type" evidence="10">
    <location>
        <begin position="61"/>
        <end position="88"/>
    </location>
</feature>
<keyword evidence="3" id="KW-0677">Repeat</keyword>
<dbReference type="PROSITE" id="PS50157">
    <property type="entry name" value="ZINC_FINGER_C2H2_2"/>
    <property type="match status" value="1"/>
</dbReference>
<organism evidence="11 12">
    <name type="scientific">Debaryomyces hansenii (strain ATCC 36239 / CBS 767 / BCRC 21394 / JCM 1990 / NBRC 0083 / IGC 2968)</name>
    <name type="common">Yeast</name>
    <name type="synonym">Torulaspora hansenii</name>
    <dbReference type="NCBI Taxonomy" id="284592"/>
    <lineage>
        <taxon>Eukaryota</taxon>
        <taxon>Fungi</taxon>
        <taxon>Dikarya</taxon>
        <taxon>Ascomycota</taxon>
        <taxon>Saccharomycotina</taxon>
        <taxon>Pichiomycetes</taxon>
        <taxon>Debaryomycetaceae</taxon>
        <taxon>Debaryomyces</taxon>
    </lineage>
</organism>
<evidence type="ECO:0000256" key="1">
    <source>
        <dbReference type="ARBA" id="ARBA00004123"/>
    </source>
</evidence>
<evidence type="ECO:0000313" key="11">
    <source>
        <dbReference type="EMBL" id="CAG89483.2"/>
    </source>
</evidence>
<keyword evidence="8" id="KW-0539">Nucleus</keyword>
<comment type="subcellular location">
    <subcellularLocation>
        <location evidence="1">Nucleus</location>
    </subcellularLocation>
</comment>
<dbReference type="InterPro" id="IPR013087">
    <property type="entry name" value="Znf_C2H2_type"/>
</dbReference>
<sequence length="229" mass="26548">MQEETGTTTVLSDSCITKDDEFKNTVVAKNILSLQNRESNTLEIVKREEDQELTKYTNGRFRCVKCDKEMEKLSFLAIHHRSHTSKIHFTCPQCQCIFHTLNDLSNHCQKHSMMQISCPKCEECFEDSRLFKMHLEIHIIDMENNEDETQVDDDELPDIDRGSLYDEIHYLNEIVSVRSLGISRSSYKESFPCKYCPIVCTSKVRSSIHLLAHKEFAAFTTDKLEVSPI</sequence>
<dbReference type="STRING" id="284592.Q6BL20"/>